<dbReference type="EMBL" id="NPIC01000008">
    <property type="protein sequence ID" value="RDL33653.1"/>
    <property type="molecule type" value="Genomic_DNA"/>
</dbReference>
<dbReference type="GeneID" id="43600870"/>
<dbReference type="RefSeq" id="XP_031866935.1">
    <property type="nucleotide sequence ID" value="XM_032016644.1"/>
</dbReference>
<accession>A0A370TFH8</accession>
<organism evidence="2 3">
    <name type="scientific">Venustampulla echinocandica</name>
    <dbReference type="NCBI Taxonomy" id="2656787"/>
    <lineage>
        <taxon>Eukaryota</taxon>
        <taxon>Fungi</taxon>
        <taxon>Dikarya</taxon>
        <taxon>Ascomycota</taxon>
        <taxon>Pezizomycotina</taxon>
        <taxon>Leotiomycetes</taxon>
        <taxon>Helotiales</taxon>
        <taxon>Pleuroascaceae</taxon>
        <taxon>Venustampulla</taxon>
    </lineage>
</organism>
<evidence type="ECO:0000256" key="1">
    <source>
        <dbReference type="SAM" id="MobiDB-lite"/>
    </source>
</evidence>
<evidence type="ECO:0000313" key="3">
    <source>
        <dbReference type="Proteomes" id="UP000254866"/>
    </source>
</evidence>
<keyword evidence="3" id="KW-1185">Reference proteome</keyword>
<sequence length="118" mass="12427">MENNSPDPSTNEAALDRDLKREAADRRAVTAGLTDPTTARTLQAAGDYAVSKRKQNKAEAQKRAEKLQEEMESASKKSSLLGAAPSPPVAPLLFFGPLPTPPIGTRRASCYTSTGAGG</sequence>
<feature type="compositionally biased region" description="Basic and acidic residues" evidence="1">
    <location>
        <begin position="56"/>
        <end position="75"/>
    </location>
</feature>
<reference evidence="2 3" key="1">
    <citation type="journal article" date="2018" name="IMA Fungus">
        <title>IMA Genome-F 9: Draft genome sequence of Annulohypoxylon stygium, Aspergillus mulundensis, Berkeleyomyces basicola (syn. Thielaviopsis basicola), Ceratocystis smalleyi, two Cercospora beticola strains, Coleophoma cylindrospora, Fusarium fracticaudum, Phialophora cf. hyalina, and Morchella septimelata.</title>
        <authorList>
            <person name="Wingfield B.D."/>
            <person name="Bills G.F."/>
            <person name="Dong Y."/>
            <person name="Huang W."/>
            <person name="Nel W.J."/>
            <person name="Swalarsk-Parry B.S."/>
            <person name="Vaghefi N."/>
            <person name="Wilken P.M."/>
            <person name="An Z."/>
            <person name="de Beer Z.W."/>
            <person name="De Vos L."/>
            <person name="Chen L."/>
            <person name="Duong T.A."/>
            <person name="Gao Y."/>
            <person name="Hammerbacher A."/>
            <person name="Kikkert J.R."/>
            <person name="Li Y."/>
            <person name="Li H."/>
            <person name="Li K."/>
            <person name="Li Q."/>
            <person name="Liu X."/>
            <person name="Ma X."/>
            <person name="Naidoo K."/>
            <person name="Pethybridge S.J."/>
            <person name="Sun J."/>
            <person name="Steenkamp E.T."/>
            <person name="van der Nest M.A."/>
            <person name="van Wyk S."/>
            <person name="Wingfield M.J."/>
            <person name="Xiong C."/>
            <person name="Yue Q."/>
            <person name="Zhang X."/>
        </authorList>
    </citation>
    <scope>NUCLEOTIDE SEQUENCE [LARGE SCALE GENOMIC DNA]</scope>
    <source>
        <strain evidence="2 3">BP 5553</strain>
    </source>
</reference>
<proteinExistence type="predicted"/>
<protein>
    <submittedName>
        <fullName evidence="2">Uncharacterized protein</fullName>
    </submittedName>
</protein>
<name>A0A370TFH8_9HELO</name>
<comment type="caution">
    <text evidence="2">The sequence shown here is derived from an EMBL/GenBank/DDBJ whole genome shotgun (WGS) entry which is preliminary data.</text>
</comment>
<dbReference type="AlphaFoldDB" id="A0A370TFH8"/>
<dbReference type="Proteomes" id="UP000254866">
    <property type="component" value="Unassembled WGS sequence"/>
</dbReference>
<gene>
    <name evidence="2" type="ORF">BP5553_08021</name>
</gene>
<evidence type="ECO:0000313" key="2">
    <source>
        <dbReference type="EMBL" id="RDL33653.1"/>
    </source>
</evidence>
<feature type="region of interest" description="Disordered" evidence="1">
    <location>
        <begin position="25"/>
        <end position="83"/>
    </location>
</feature>